<reference evidence="1 2" key="1">
    <citation type="submission" date="2015-05" db="EMBL/GenBank/DDBJ databases">
        <title>Evolution of Trichinella species and genotypes.</title>
        <authorList>
            <person name="Korhonen P.K."/>
            <person name="Edoardo P."/>
            <person name="Giuseppe L.R."/>
            <person name="Gasser R.B."/>
        </authorList>
    </citation>
    <scope>NUCLEOTIDE SEQUENCE [LARGE SCALE GENOMIC DNA]</scope>
    <source>
        <strain evidence="1">ISS10</strain>
    </source>
</reference>
<proteinExistence type="predicted"/>
<accession>A0A0V1L1S6</accession>
<dbReference type="EMBL" id="JYDW01000176">
    <property type="protein sequence ID" value="KRZ53006.1"/>
    <property type="molecule type" value="Genomic_DNA"/>
</dbReference>
<dbReference type="AlphaFoldDB" id="A0A0V1L1S6"/>
<organism evidence="1 2">
    <name type="scientific">Trichinella nativa</name>
    <dbReference type="NCBI Taxonomy" id="6335"/>
    <lineage>
        <taxon>Eukaryota</taxon>
        <taxon>Metazoa</taxon>
        <taxon>Ecdysozoa</taxon>
        <taxon>Nematoda</taxon>
        <taxon>Enoplea</taxon>
        <taxon>Dorylaimia</taxon>
        <taxon>Trichinellida</taxon>
        <taxon>Trichinellidae</taxon>
        <taxon>Trichinella</taxon>
    </lineage>
</organism>
<evidence type="ECO:0000313" key="1">
    <source>
        <dbReference type="EMBL" id="KRZ53006.1"/>
    </source>
</evidence>
<keyword evidence="2" id="KW-1185">Reference proteome</keyword>
<gene>
    <name evidence="1" type="ORF">T02_12392</name>
</gene>
<dbReference type="Proteomes" id="UP000054721">
    <property type="component" value="Unassembled WGS sequence"/>
</dbReference>
<comment type="caution">
    <text evidence="1">The sequence shown here is derived from an EMBL/GenBank/DDBJ whole genome shotgun (WGS) entry which is preliminary data.</text>
</comment>
<name>A0A0V1L1S6_9BILA</name>
<evidence type="ECO:0000313" key="2">
    <source>
        <dbReference type="Proteomes" id="UP000054721"/>
    </source>
</evidence>
<protein>
    <submittedName>
        <fullName evidence="1">Uncharacterized protein</fullName>
    </submittedName>
</protein>
<sequence length="90" mass="10172">MKTHWDRKSGTQLHICICDFFMTQETFASNPATARQFDGVMRICPLGKMEMYAAEQPFGVIMLETEAQEACNLSEQRGNKPDKFGLGHAK</sequence>